<dbReference type="EMBL" id="LNXV01000029">
    <property type="protein sequence ID" value="KTC81359.1"/>
    <property type="molecule type" value="Genomic_DNA"/>
</dbReference>
<organism evidence="2 3">
    <name type="scientific">Legionella brunensis</name>
    <dbReference type="NCBI Taxonomy" id="29422"/>
    <lineage>
        <taxon>Bacteria</taxon>
        <taxon>Pseudomonadati</taxon>
        <taxon>Pseudomonadota</taxon>
        <taxon>Gammaproteobacteria</taxon>
        <taxon>Legionellales</taxon>
        <taxon>Legionellaceae</taxon>
        <taxon>Legionella</taxon>
    </lineage>
</organism>
<gene>
    <name evidence="2" type="ORF">Lbru_1879</name>
</gene>
<evidence type="ECO:0000313" key="3">
    <source>
        <dbReference type="Proteomes" id="UP000054742"/>
    </source>
</evidence>
<keyword evidence="1" id="KW-0732">Signal</keyword>
<evidence type="ECO:0000313" key="2">
    <source>
        <dbReference type="EMBL" id="KTC81359.1"/>
    </source>
</evidence>
<protein>
    <submittedName>
        <fullName evidence="2">Uncharacterized protein</fullName>
    </submittedName>
</protein>
<accession>A0A0W0SCV9</accession>
<dbReference type="AlphaFoldDB" id="A0A0W0SCV9"/>
<keyword evidence="3" id="KW-1185">Reference proteome</keyword>
<reference evidence="2 3" key="1">
    <citation type="submission" date="2015-11" db="EMBL/GenBank/DDBJ databases">
        <title>Genomic analysis of 38 Legionella species identifies large and diverse effector repertoires.</title>
        <authorList>
            <person name="Burstein D."/>
            <person name="Amaro F."/>
            <person name="Zusman T."/>
            <person name="Lifshitz Z."/>
            <person name="Cohen O."/>
            <person name="Gilbert J.A."/>
            <person name="Pupko T."/>
            <person name="Shuman H.A."/>
            <person name="Segal G."/>
        </authorList>
    </citation>
    <scope>NUCLEOTIDE SEQUENCE [LARGE SCALE GENOMIC DNA]</scope>
    <source>
        <strain evidence="2 3">ATCC 43878</strain>
    </source>
</reference>
<dbReference type="RefSeq" id="WP_058441884.1">
    <property type="nucleotide sequence ID" value="NZ_CAAAHU010000002.1"/>
</dbReference>
<name>A0A0W0SCV9_9GAMM</name>
<feature type="signal peptide" evidence="1">
    <location>
        <begin position="1"/>
        <end position="21"/>
    </location>
</feature>
<comment type="caution">
    <text evidence="2">The sequence shown here is derived from an EMBL/GenBank/DDBJ whole genome shotgun (WGS) entry which is preliminary data.</text>
</comment>
<dbReference type="OrthoDB" id="5653147at2"/>
<dbReference type="PATRIC" id="fig|29422.6.peg.2002"/>
<proteinExistence type="predicted"/>
<feature type="chain" id="PRO_5006911852" evidence="1">
    <location>
        <begin position="22"/>
        <end position="140"/>
    </location>
</feature>
<sequence>MIKTTIYSFCCSCLIANVAFAQDICQKALESIYEKDSDIIAVIKLNTHEKRLYSSTVEDSQDCQTYLPFLSVKDPDVIQSKDGLCMVLPAGELKPNLCGLRVTLCNTEKDCQTIDIHLKAESGRYVGAEPVYYEMTFPQR</sequence>
<dbReference type="Proteomes" id="UP000054742">
    <property type="component" value="Unassembled WGS sequence"/>
</dbReference>
<evidence type="ECO:0000256" key="1">
    <source>
        <dbReference type="SAM" id="SignalP"/>
    </source>
</evidence>